<gene>
    <name evidence="2" type="ORF">GSMUA_306750.1</name>
</gene>
<accession>A0A804KS31</accession>
<dbReference type="AlphaFoldDB" id="A0A804KS31"/>
<comment type="subunit">
    <text evidence="1">The 26S proteasome consists of a 20S proteasome core and two 19S regulatory subunits. The 20S proteasome core is composed of 28 subunits that are arranged in four stacked rings, resulting in a barrel-shaped structure. The two end rings are each formed by seven alpha subunits, and the two central rings are each formed by seven beta subunits. The catalytic chamber with the active sites is on the inside of the barrel.</text>
</comment>
<dbReference type="EMBL" id="HG996476">
    <property type="protein sequence ID" value="CAG1852449.1"/>
    <property type="molecule type" value="Genomic_DNA"/>
</dbReference>
<dbReference type="Gramene" id="Ma10_t03250.1">
    <property type="protein sequence ID" value="Ma10_p03250.1"/>
    <property type="gene ID" value="Ma10_g03250"/>
</dbReference>
<dbReference type="EnsemblPlants" id="Ma10_t03250.1">
    <property type="protein sequence ID" value="Ma10_p03250.1"/>
    <property type="gene ID" value="Ma10_g03250"/>
</dbReference>
<dbReference type="GO" id="GO:0005839">
    <property type="term" value="C:proteasome core complex"/>
    <property type="evidence" value="ECO:0007669"/>
    <property type="project" value="InterPro"/>
</dbReference>
<keyword evidence="4" id="KW-1185">Reference proteome</keyword>
<evidence type="ECO:0000313" key="2">
    <source>
        <dbReference type="EMBL" id="CAG1852449.1"/>
    </source>
</evidence>
<dbReference type="GO" id="GO:0051603">
    <property type="term" value="P:proteolysis involved in protein catabolic process"/>
    <property type="evidence" value="ECO:0007669"/>
    <property type="project" value="InterPro"/>
</dbReference>
<reference evidence="2" key="1">
    <citation type="submission" date="2021-03" db="EMBL/GenBank/DDBJ databases">
        <authorList>
            <consortium name="Genoscope - CEA"/>
            <person name="William W."/>
        </authorList>
    </citation>
    <scope>NUCLEOTIDE SEQUENCE</scope>
    <source>
        <strain evidence="2">Doubled-haploid Pahang</strain>
    </source>
</reference>
<protein>
    <submittedName>
        <fullName evidence="2">(wild Malaysian banana) hypothetical protein</fullName>
    </submittedName>
</protein>
<dbReference type="InParanoid" id="A0A804KS31"/>
<dbReference type="InterPro" id="IPR029055">
    <property type="entry name" value="Ntn_hydrolases_N"/>
</dbReference>
<evidence type="ECO:0000256" key="1">
    <source>
        <dbReference type="ARBA" id="ARBA00026071"/>
    </source>
</evidence>
<reference evidence="3" key="2">
    <citation type="submission" date="2021-05" db="UniProtKB">
        <authorList>
            <consortium name="EnsemblPlants"/>
        </authorList>
    </citation>
    <scope>IDENTIFICATION</scope>
    <source>
        <strain evidence="3">subsp. malaccensis</strain>
    </source>
</reference>
<organism evidence="3 4">
    <name type="scientific">Musa acuminata subsp. malaccensis</name>
    <name type="common">Wild banana</name>
    <name type="synonym">Musa malaccensis</name>
    <dbReference type="NCBI Taxonomy" id="214687"/>
    <lineage>
        <taxon>Eukaryota</taxon>
        <taxon>Viridiplantae</taxon>
        <taxon>Streptophyta</taxon>
        <taxon>Embryophyta</taxon>
        <taxon>Tracheophyta</taxon>
        <taxon>Spermatophyta</taxon>
        <taxon>Magnoliopsida</taxon>
        <taxon>Liliopsida</taxon>
        <taxon>Zingiberales</taxon>
        <taxon>Musaceae</taxon>
        <taxon>Musa</taxon>
    </lineage>
</organism>
<dbReference type="Pfam" id="PF00227">
    <property type="entry name" value="Proteasome"/>
    <property type="match status" value="1"/>
</dbReference>
<proteinExistence type="predicted"/>
<evidence type="ECO:0000313" key="4">
    <source>
        <dbReference type="Proteomes" id="UP000012960"/>
    </source>
</evidence>
<evidence type="ECO:0000313" key="3">
    <source>
        <dbReference type="EnsemblPlants" id="Ma10_p03250.1"/>
    </source>
</evidence>
<dbReference type="InterPro" id="IPR001353">
    <property type="entry name" value="Proteasome_sua/b"/>
</dbReference>
<dbReference type="Proteomes" id="UP000012960">
    <property type="component" value="Unplaced"/>
</dbReference>
<name>A0A804KS31_MUSAM</name>
<sequence>MLYIYIYIFFCGSRFGPYFWHPVIAGLGDDDVPFICTMDYIGAKYDFSLLALSHG</sequence>
<dbReference type="SUPFAM" id="SSF56235">
    <property type="entry name" value="N-terminal nucleophile aminohydrolases (Ntn hydrolases)"/>
    <property type="match status" value="1"/>
</dbReference>